<evidence type="ECO:0000313" key="2">
    <source>
        <dbReference type="EMBL" id="ROW10864.1"/>
    </source>
</evidence>
<sequence length="225" mass="25098">MPPNRVSHGGATRASLKHSLGMIALRLVTPLSMRDENRERRRYLRERRRYERYRRERQQAEAGASPDAHPDRPDPPSAAMNGTVEGVPTPEEASSRTGRFRRRLCSIASKLHRPRTMSRQGGRASRDEIPMEPPRLLPHWHGAHPKPTPAYIGAESQPVGSHPGVSRCRARRSAAARGSAPENESSAGARMSTSAEAQGSSDQATVPQVINREDMPARYRHTRPW</sequence>
<dbReference type="InParanoid" id="A0A423X4R8"/>
<evidence type="ECO:0000313" key="3">
    <source>
        <dbReference type="Proteomes" id="UP000285146"/>
    </source>
</evidence>
<reference evidence="2 3" key="1">
    <citation type="submission" date="2015-09" db="EMBL/GenBank/DDBJ databases">
        <title>Host preference determinants of Valsa canker pathogens revealed by comparative genomics.</title>
        <authorList>
            <person name="Yin Z."/>
            <person name="Huang L."/>
        </authorList>
    </citation>
    <scope>NUCLEOTIDE SEQUENCE [LARGE SCALE GENOMIC DNA]</scope>
    <source>
        <strain evidence="2 3">SXYLt</strain>
    </source>
</reference>
<organism evidence="2 3">
    <name type="scientific">Cytospora leucostoma</name>
    <dbReference type="NCBI Taxonomy" id="1230097"/>
    <lineage>
        <taxon>Eukaryota</taxon>
        <taxon>Fungi</taxon>
        <taxon>Dikarya</taxon>
        <taxon>Ascomycota</taxon>
        <taxon>Pezizomycotina</taxon>
        <taxon>Sordariomycetes</taxon>
        <taxon>Sordariomycetidae</taxon>
        <taxon>Diaporthales</taxon>
        <taxon>Cytosporaceae</taxon>
        <taxon>Cytospora</taxon>
    </lineage>
</organism>
<evidence type="ECO:0000256" key="1">
    <source>
        <dbReference type="SAM" id="MobiDB-lite"/>
    </source>
</evidence>
<protein>
    <submittedName>
        <fullName evidence="2">Uncharacterized protein</fullName>
    </submittedName>
</protein>
<feature type="compositionally biased region" description="Polar residues" evidence="1">
    <location>
        <begin position="182"/>
        <end position="208"/>
    </location>
</feature>
<feature type="region of interest" description="Disordered" evidence="1">
    <location>
        <begin position="30"/>
        <end position="98"/>
    </location>
</feature>
<keyword evidence="3" id="KW-1185">Reference proteome</keyword>
<feature type="region of interest" description="Disordered" evidence="1">
    <location>
        <begin position="141"/>
        <end position="225"/>
    </location>
</feature>
<feature type="compositionally biased region" description="Basic residues" evidence="1">
    <location>
        <begin position="40"/>
        <end position="52"/>
    </location>
</feature>
<dbReference type="EMBL" id="LKEB01000027">
    <property type="protein sequence ID" value="ROW10864.1"/>
    <property type="molecule type" value="Genomic_DNA"/>
</dbReference>
<dbReference type="AlphaFoldDB" id="A0A423X4R8"/>
<accession>A0A423X4R8</accession>
<proteinExistence type="predicted"/>
<gene>
    <name evidence="2" type="ORF">VPNG_05334</name>
</gene>
<dbReference type="Proteomes" id="UP000285146">
    <property type="component" value="Unassembled WGS sequence"/>
</dbReference>
<dbReference type="OrthoDB" id="10554021at2759"/>
<name>A0A423X4R8_9PEZI</name>
<comment type="caution">
    <text evidence="2">The sequence shown here is derived from an EMBL/GenBank/DDBJ whole genome shotgun (WGS) entry which is preliminary data.</text>
</comment>